<organism evidence="3 4">
    <name type="scientific">Candidatus Stercoripulliclostridium merdipullorum</name>
    <dbReference type="NCBI Taxonomy" id="2840952"/>
    <lineage>
        <taxon>Bacteria</taxon>
        <taxon>Bacillati</taxon>
        <taxon>Bacillota</taxon>
        <taxon>Clostridia</taxon>
        <taxon>Eubacteriales</taxon>
        <taxon>Candidatus Stercoripulliclostridium</taxon>
    </lineage>
</organism>
<dbReference type="EMBL" id="DVOH01000050">
    <property type="protein sequence ID" value="HIV00692.1"/>
    <property type="molecule type" value="Genomic_DNA"/>
</dbReference>
<evidence type="ECO:0000313" key="3">
    <source>
        <dbReference type="EMBL" id="HIV00692.1"/>
    </source>
</evidence>
<evidence type="ECO:0000256" key="2">
    <source>
        <dbReference type="SAM" id="Phobius"/>
    </source>
</evidence>
<dbReference type="AlphaFoldDB" id="A0A9D1NCQ1"/>
<feature type="region of interest" description="Disordered" evidence="1">
    <location>
        <begin position="102"/>
        <end position="132"/>
    </location>
</feature>
<feature type="transmembrane region" description="Helical" evidence="2">
    <location>
        <begin position="6"/>
        <end position="26"/>
    </location>
</feature>
<feature type="compositionally biased region" description="Basic and acidic residues" evidence="1">
    <location>
        <begin position="102"/>
        <end position="118"/>
    </location>
</feature>
<evidence type="ECO:0000256" key="1">
    <source>
        <dbReference type="SAM" id="MobiDB-lite"/>
    </source>
</evidence>
<protein>
    <submittedName>
        <fullName evidence="3">Uncharacterized protein</fullName>
    </submittedName>
</protein>
<feature type="transmembrane region" description="Helical" evidence="2">
    <location>
        <begin position="33"/>
        <end position="53"/>
    </location>
</feature>
<feature type="compositionally biased region" description="Basic residues" evidence="1">
    <location>
        <begin position="178"/>
        <end position="187"/>
    </location>
</feature>
<keyword evidence="2" id="KW-0472">Membrane</keyword>
<evidence type="ECO:0000313" key="4">
    <source>
        <dbReference type="Proteomes" id="UP000886891"/>
    </source>
</evidence>
<proteinExistence type="predicted"/>
<gene>
    <name evidence="3" type="ORF">IAB14_06240</name>
</gene>
<sequence length="199" mass="22007">MQFKALLLFVGAGLAGYFLLGVTRILRTAASPAVAAILDFVGAAGVGAVYLAATHFGFDGRVTYYTAATYAATEGLSELLLRPVLLRIAAAYKRLVDAHTKDKTRRIQDARSNRTEQYRKKRDAQKASSATQTRQFNQILFGFRRKETPRAEGARQGNDPKRCAAQSGKTRLFGTSRLRNRRVKPRPLPRSVPQRADGH</sequence>
<feature type="region of interest" description="Disordered" evidence="1">
    <location>
        <begin position="148"/>
        <end position="199"/>
    </location>
</feature>
<accession>A0A9D1NCQ1</accession>
<dbReference type="Proteomes" id="UP000886891">
    <property type="component" value="Unassembled WGS sequence"/>
</dbReference>
<keyword evidence="2" id="KW-0812">Transmembrane</keyword>
<feature type="compositionally biased region" description="Basic and acidic residues" evidence="1">
    <location>
        <begin position="148"/>
        <end position="162"/>
    </location>
</feature>
<keyword evidence="2" id="KW-1133">Transmembrane helix</keyword>
<reference evidence="3" key="2">
    <citation type="journal article" date="2021" name="PeerJ">
        <title>Extensive microbial diversity within the chicken gut microbiome revealed by metagenomics and culture.</title>
        <authorList>
            <person name="Gilroy R."/>
            <person name="Ravi A."/>
            <person name="Getino M."/>
            <person name="Pursley I."/>
            <person name="Horton D.L."/>
            <person name="Alikhan N.F."/>
            <person name="Baker D."/>
            <person name="Gharbi K."/>
            <person name="Hall N."/>
            <person name="Watson M."/>
            <person name="Adriaenssens E.M."/>
            <person name="Foster-Nyarko E."/>
            <person name="Jarju S."/>
            <person name="Secka A."/>
            <person name="Antonio M."/>
            <person name="Oren A."/>
            <person name="Chaudhuri R.R."/>
            <person name="La Ragione R."/>
            <person name="Hildebrand F."/>
            <person name="Pallen M.J."/>
        </authorList>
    </citation>
    <scope>NUCLEOTIDE SEQUENCE</scope>
    <source>
        <strain evidence="3">23406</strain>
    </source>
</reference>
<reference evidence="3" key="1">
    <citation type="submission" date="2020-10" db="EMBL/GenBank/DDBJ databases">
        <authorList>
            <person name="Gilroy R."/>
        </authorList>
    </citation>
    <scope>NUCLEOTIDE SEQUENCE</scope>
    <source>
        <strain evidence="3">23406</strain>
    </source>
</reference>
<comment type="caution">
    <text evidence="3">The sequence shown here is derived from an EMBL/GenBank/DDBJ whole genome shotgun (WGS) entry which is preliminary data.</text>
</comment>
<name>A0A9D1NCQ1_9FIRM</name>